<dbReference type="Gene3D" id="3.40.1190.20">
    <property type="match status" value="1"/>
</dbReference>
<evidence type="ECO:0000313" key="4">
    <source>
        <dbReference type="EMBL" id="TQJ09268.1"/>
    </source>
</evidence>
<dbReference type="EMBL" id="VFMN01000001">
    <property type="protein sequence ID" value="TQJ09268.1"/>
    <property type="molecule type" value="Genomic_DNA"/>
</dbReference>
<reference evidence="4 5" key="1">
    <citation type="submission" date="2019-06" db="EMBL/GenBank/DDBJ databases">
        <title>Sequencing the genomes of 1000 actinobacteria strains.</title>
        <authorList>
            <person name="Klenk H.-P."/>
        </authorList>
    </citation>
    <scope>NUCLEOTIDE SEQUENCE [LARGE SCALE GENOMIC DNA]</scope>
    <source>
        <strain evidence="4 5">DSM 18607</strain>
    </source>
</reference>
<feature type="domain" description="Carbohydrate kinase PfkB" evidence="3">
    <location>
        <begin position="30"/>
        <end position="293"/>
    </location>
</feature>
<dbReference type="PRINTS" id="PR00990">
    <property type="entry name" value="RIBOKINASE"/>
</dbReference>
<organism evidence="4 5">
    <name type="scientific">Lapillicoccus jejuensis</name>
    <dbReference type="NCBI Taxonomy" id="402171"/>
    <lineage>
        <taxon>Bacteria</taxon>
        <taxon>Bacillati</taxon>
        <taxon>Actinomycetota</taxon>
        <taxon>Actinomycetes</taxon>
        <taxon>Micrococcales</taxon>
        <taxon>Intrasporangiaceae</taxon>
        <taxon>Lapillicoccus</taxon>
    </lineage>
</organism>
<evidence type="ECO:0000313" key="5">
    <source>
        <dbReference type="Proteomes" id="UP000317893"/>
    </source>
</evidence>
<accession>A0A542E1Q0</accession>
<dbReference type="PANTHER" id="PTHR10584">
    <property type="entry name" value="SUGAR KINASE"/>
    <property type="match status" value="1"/>
</dbReference>
<dbReference type="PANTHER" id="PTHR10584:SF166">
    <property type="entry name" value="RIBOKINASE"/>
    <property type="match status" value="1"/>
</dbReference>
<dbReference type="SUPFAM" id="SSF53613">
    <property type="entry name" value="Ribokinase-like"/>
    <property type="match status" value="1"/>
</dbReference>
<dbReference type="Pfam" id="PF00294">
    <property type="entry name" value="PfkB"/>
    <property type="match status" value="1"/>
</dbReference>
<gene>
    <name evidence="4" type="ORF">FB458_2378</name>
</gene>
<proteinExistence type="predicted"/>
<dbReference type="GO" id="GO:0016301">
    <property type="term" value="F:kinase activity"/>
    <property type="evidence" value="ECO:0007669"/>
    <property type="project" value="UniProtKB-KW"/>
</dbReference>
<evidence type="ECO:0000256" key="1">
    <source>
        <dbReference type="ARBA" id="ARBA00022679"/>
    </source>
</evidence>
<dbReference type="RefSeq" id="WP_170185658.1">
    <property type="nucleotide sequence ID" value="NZ_BAAAPR010000014.1"/>
</dbReference>
<keyword evidence="5" id="KW-1185">Reference proteome</keyword>
<protein>
    <submittedName>
        <fullName evidence="4">Sugar/nucleoside kinase (Ribokinase family)</fullName>
    </submittedName>
</protein>
<name>A0A542E1Q0_9MICO</name>
<dbReference type="InterPro" id="IPR002139">
    <property type="entry name" value="Ribo/fructo_kinase"/>
</dbReference>
<evidence type="ECO:0000256" key="2">
    <source>
        <dbReference type="ARBA" id="ARBA00022777"/>
    </source>
</evidence>
<keyword evidence="2 4" id="KW-0418">Kinase</keyword>
<evidence type="ECO:0000259" key="3">
    <source>
        <dbReference type="Pfam" id="PF00294"/>
    </source>
</evidence>
<dbReference type="InterPro" id="IPR029056">
    <property type="entry name" value="Ribokinase-like"/>
</dbReference>
<sequence length="323" mass="33363">MTDPRTTTAPLLFAGDVYCDLVMAGIDLPQPGTEVYADSFTITPGGVANRAVAAARVGAPTRLLSRLGDDPLGRHVHALLDAETALDTSWLEHVPGHQSPVTVALTGAHDRSFLTYQERLGHLELPEDHGPVAATHVGVGSEVPPWVARLRAEGTTVVGGVGWDPTGEWSSDVLHRLGQVDVLVANDVEAMRYTRTDDPVAAARALTPYVALAVVTRGPAGVVAAGDEAPGGIVEVPAPRVAVVDPTGAGDVFAATFMAAAAYGWDLATRLRFAALCASVSVTGFGGAASAPTLGELPAHAARLAPDDDWSFLPRTAPAPLSA</sequence>
<dbReference type="AlphaFoldDB" id="A0A542E1Q0"/>
<keyword evidence="1" id="KW-0808">Transferase</keyword>
<dbReference type="Proteomes" id="UP000317893">
    <property type="component" value="Unassembled WGS sequence"/>
</dbReference>
<dbReference type="GO" id="GO:0006796">
    <property type="term" value="P:phosphate-containing compound metabolic process"/>
    <property type="evidence" value="ECO:0007669"/>
    <property type="project" value="UniProtKB-ARBA"/>
</dbReference>
<dbReference type="InterPro" id="IPR011611">
    <property type="entry name" value="PfkB_dom"/>
</dbReference>
<comment type="caution">
    <text evidence="4">The sequence shown here is derived from an EMBL/GenBank/DDBJ whole genome shotgun (WGS) entry which is preliminary data.</text>
</comment>